<dbReference type="SMART" id="SM00093">
    <property type="entry name" value="SERPIN"/>
    <property type="match status" value="1"/>
</dbReference>
<dbReference type="Gene3D" id="2.30.39.10">
    <property type="entry name" value="Alpha-1-antitrypsin, domain 1"/>
    <property type="match status" value="1"/>
</dbReference>
<dbReference type="InterPro" id="IPR042185">
    <property type="entry name" value="Serpin_sf_2"/>
</dbReference>
<name>A0ABQ9XIJ1_9EUKA</name>
<evidence type="ECO:0000256" key="2">
    <source>
        <dbReference type="RuleBase" id="RU000411"/>
    </source>
</evidence>
<evidence type="ECO:0000256" key="3">
    <source>
        <dbReference type="SAM" id="SignalP"/>
    </source>
</evidence>
<dbReference type="GO" id="GO:0004867">
    <property type="term" value="F:serine-type endopeptidase inhibitor activity"/>
    <property type="evidence" value="ECO:0007669"/>
    <property type="project" value="UniProtKB-KW"/>
</dbReference>
<evidence type="ECO:0000256" key="1">
    <source>
        <dbReference type="ARBA" id="ARBA00009500"/>
    </source>
</evidence>
<keyword evidence="6" id="KW-1185">Reference proteome</keyword>
<comment type="similarity">
    <text evidence="1 2">Belongs to the serpin family.</text>
</comment>
<dbReference type="PANTHER" id="PTHR11461:SF211">
    <property type="entry name" value="GH10112P-RELATED"/>
    <property type="match status" value="1"/>
</dbReference>
<feature type="chain" id="PRO_5045239683" evidence="3">
    <location>
        <begin position="16"/>
        <end position="433"/>
    </location>
</feature>
<dbReference type="Pfam" id="PF00079">
    <property type="entry name" value="Serpin"/>
    <property type="match status" value="1"/>
</dbReference>
<dbReference type="PROSITE" id="PS00284">
    <property type="entry name" value="SERPIN"/>
    <property type="match status" value="1"/>
</dbReference>
<feature type="domain" description="Serpin" evidence="4">
    <location>
        <begin position="38"/>
        <end position="404"/>
    </location>
</feature>
<feature type="signal peptide" evidence="3">
    <location>
        <begin position="1"/>
        <end position="15"/>
    </location>
</feature>
<evidence type="ECO:0000313" key="6">
    <source>
        <dbReference type="Proteomes" id="UP001281761"/>
    </source>
</evidence>
<keyword evidence="5" id="KW-0722">Serine protease inhibitor</keyword>
<dbReference type="EMBL" id="JARBJD010000125">
    <property type="protein sequence ID" value="KAK2951030.1"/>
    <property type="molecule type" value="Genomic_DNA"/>
</dbReference>
<dbReference type="InterPro" id="IPR000215">
    <property type="entry name" value="Serpin_fam"/>
</dbReference>
<dbReference type="Gene3D" id="3.30.497.10">
    <property type="entry name" value="Antithrombin, subunit I, domain 2"/>
    <property type="match status" value="1"/>
</dbReference>
<proteinExistence type="inferred from homology"/>
<dbReference type="InterPro" id="IPR042178">
    <property type="entry name" value="Serpin_sf_1"/>
</dbReference>
<dbReference type="SUPFAM" id="SSF56574">
    <property type="entry name" value="Serpins"/>
    <property type="match status" value="1"/>
</dbReference>
<comment type="caution">
    <text evidence="5">The sequence shown here is derived from an EMBL/GenBank/DDBJ whole genome shotgun (WGS) entry which is preliminary data.</text>
</comment>
<dbReference type="PANTHER" id="PTHR11461">
    <property type="entry name" value="SERINE PROTEASE INHIBITOR, SERPIN"/>
    <property type="match status" value="1"/>
</dbReference>
<protein>
    <submittedName>
        <fullName evidence="5">Serpin (Serine protease inhibitor)</fullName>
    </submittedName>
</protein>
<dbReference type="InterPro" id="IPR023795">
    <property type="entry name" value="Serpin_CS"/>
</dbReference>
<accession>A0ABQ9XIJ1</accession>
<evidence type="ECO:0000259" key="4">
    <source>
        <dbReference type="SMART" id="SM00093"/>
    </source>
</evidence>
<keyword evidence="5" id="KW-0646">Protease inhibitor</keyword>
<dbReference type="Proteomes" id="UP001281761">
    <property type="component" value="Unassembled WGS sequence"/>
</dbReference>
<dbReference type="InterPro" id="IPR023796">
    <property type="entry name" value="Serpin_dom"/>
</dbReference>
<evidence type="ECO:0000313" key="5">
    <source>
        <dbReference type="EMBL" id="KAK2951030.1"/>
    </source>
</evidence>
<keyword evidence="3" id="KW-0732">Signal</keyword>
<organism evidence="5 6">
    <name type="scientific">Blattamonas nauphoetae</name>
    <dbReference type="NCBI Taxonomy" id="2049346"/>
    <lineage>
        <taxon>Eukaryota</taxon>
        <taxon>Metamonada</taxon>
        <taxon>Preaxostyla</taxon>
        <taxon>Oxymonadida</taxon>
        <taxon>Blattamonas</taxon>
    </lineage>
</organism>
<dbReference type="InterPro" id="IPR036186">
    <property type="entry name" value="Serpin_sf"/>
</dbReference>
<sequence length="433" mass="47988">MILLLLLLRTPAQQASTPSADIITFHSNEIASINKLASKLLSELSTSQRNAFISPRSVYSTLLALMKTADSQTKESIASALSITSLMTNEDVLGFWRRSQAGCQLIGSHNEFDHPFSLWLKTGRQPQESFTQDLKIVFNSSISEVPFGNTLASQKFSSYVQEFSNNQVQSNALDHVTGDANLIGILPVPFQRWWTNKFAIDPSGWGVFTAENGTAFETRFLKSSGSFEVNDKDKNVEVVISSLSPGRIQAMFIRPKRIQGSLNQMIEEILAPETFNRLFSTQTKTIDFAIPQFNISDTIDLRQALYHSGFEHIFDDSAFVLMASSPVGLHTLYQPASLSFTEHGINSFSPSPSSPSSPASSSFSFSFGSTFTKSPLVKFDSPFLFLLVDRQTTEIHFAAVVNDVPGRQLSPEELRSKAQFSWGSFGDEVERDL</sequence>
<reference evidence="5 6" key="1">
    <citation type="journal article" date="2022" name="bioRxiv">
        <title>Genomics of Preaxostyla Flagellates Illuminates Evolutionary Transitions and the Path Towards Mitochondrial Loss.</title>
        <authorList>
            <person name="Novak L.V.F."/>
            <person name="Treitli S.C."/>
            <person name="Pyrih J."/>
            <person name="Halakuc P."/>
            <person name="Pipaliya S.V."/>
            <person name="Vacek V."/>
            <person name="Brzon O."/>
            <person name="Soukal P."/>
            <person name="Eme L."/>
            <person name="Dacks J.B."/>
            <person name="Karnkowska A."/>
            <person name="Elias M."/>
            <person name="Hampl V."/>
        </authorList>
    </citation>
    <scope>NUCLEOTIDE SEQUENCE [LARGE SCALE GENOMIC DNA]</scope>
    <source>
        <strain evidence="5">NAU3</strain>
        <tissue evidence="5">Gut</tissue>
    </source>
</reference>
<gene>
    <name evidence="5" type="ORF">BLNAU_13991</name>
</gene>